<keyword evidence="2" id="KW-1185">Reference proteome</keyword>
<protein>
    <submittedName>
        <fullName evidence="1">Uncharacterized protein</fullName>
    </submittedName>
</protein>
<organism evidence="1 2">
    <name type="scientific">Clostridium saccharoperbutylacetonicum N1-4(HMT)</name>
    <dbReference type="NCBI Taxonomy" id="931276"/>
    <lineage>
        <taxon>Bacteria</taxon>
        <taxon>Bacillati</taxon>
        <taxon>Bacillota</taxon>
        <taxon>Clostridia</taxon>
        <taxon>Eubacteriales</taxon>
        <taxon>Clostridiaceae</taxon>
        <taxon>Clostridium</taxon>
    </lineage>
</organism>
<proteinExistence type="predicted"/>
<dbReference type="KEGG" id="csr:Cspa_c12210"/>
<evidence type="ECO:0000313" key="2">
    <source>
        <dbReference type="Proteomes" id="UP000011728"/>
    </source>
</evidence>
<name>M1LQ33_9CLOT</name>
<dbReference type="AlphaFoldDB" id="M1LQ33"/>
<dbReference type="EMBL" id="CP004121">
    <property type="protein sequence ID" value="AGF54995.1"/>
    <property type="molecule type" value="Genomic_DNA"/>
</dbReference>
<sequence>MIKILITLIVAITILFVLALCKTAKRADKNAQIILKKHKSNIKRSEL</sequence>
<dbReference type="PATRIC" id="fig|931276.5.peg.1179"/>
<reference evidence="1 2" key="1">
    <citation type="submission" date="2013-02" db="EMBL/GenBank/DDBJ databases">
        <title>Genome sequence of Clostridium saccharoperbutylacetonicum N1-4(HMT).</title>
        <authorList>
            <person name="Poehlein A."/>
            <person name="Daniel R."/>
        </authorList>
    </citation>
    <scope>NUCLEOTIDE SEQUENCE [LARGE SCALE GENOMIC DNA]</scope>
    <source>
        <strain evidence="2">N1-4(HMT)</strain>
    </source>
</reference>
<dbReference type="Proteomes" id="UP000011728">
    <property type="component" value="Chromosome"/>
</dbReference>
<evidence type="ECO:0000313" key="1">
    <source>
        <dbReference type="EMBL" id="AGF54995.1"/>
    </source>
</evidence>
<dbReference type="RefSeq" id="WP_015391320.1">
    <property type="nucleotide sequence ID" value="NC_020291.1"/>
</dbReference>
<dbReference type="HOGENOM" id="CLU_3166544_0_0_9"/>
<gene>
    <name evidence="1" type="ORF">Cspa_c12210</name>
</gene>
<accession>M1LQ33</accession>